<dbReference type="GeneID" id="116407520"/>
<keyword evidence="1" id="KW-0723">Serine/threonine-protein kinase</keyword>
<dbReference type="OrthoDB" id="9908094at2759"/>
<dbReference type="AlphaFoldDB" id="A0A8J1IT09"/>
<dbReference type="InterPro" id="IPR017441">
    <property type="entry name" value="Protein_kinase_ATP_BS"/>
</dbReference>
<organism evidence="10 11">
    <name type="scientific">Xenopus tropicalis</name>
    <name type="common">Western clawed frog</name>
    <name type="synonym">Silurana tropicalis</name>
    <dbReference type="NCBI Taxonomy" id="8364"/>
    <lineage>
        <taxon>Eukaryota</taxon>
        <taxon>Metazoa</taxon>
        <taxon>Chordata</taxon>
        <taxon>Craniata</taxon>
        <taxon>Vertebrata</taxon>
        <taxon>Euteleostomi</taxon>
        <taxon>Amphibia</taxon>
        <taxon>Batrachia</taxon>
        <taxon>Anura</taxon>
        <taxon>Pipoidea</taxon>
        <taxon>Pipidae</taxon>
        <taxon>Xenopodinae</taxon>
        <taxon>Xenopus</taxon>
        <taxon>Silurana</taxon>
    </lineage>
</organism>
<dbReference type="Gene3D" id="1.10.510.10">
    <property type="entry name" value="Transferase(Phosphotransferase) domain 1"/>
    <property type="match status" value="1"/>
</dbReference>
<keyword evidence="10" id="KW-1185">Reference proteome</keyword>
<dbReference type="Proteomes" id="UP000008143">
    <property type="component" value="Chromosome 9"/>
</dbReference>
<evidence type="ECO:0000256" key="6">
    <source>
        <dbReference type="PROSITE-ProRule" id="PRU10141"/>
    </source>
</evidence>
<dbReference type="GO" id="GO:0005737">
    <property type="term" value="C:cytoplasm"/>
    <property type="evidence" value="ECO:0000318"/>
    <property type="project" value="GO_Central"/>
</dbReference>
<dbReference type="Pfam" id="PF00069">
    <property type="entry name" value="Pkinase"/>
    <property type="match status" value="1"/>
</dbReference>
<dbReference type="FunFam" id="1.10.510.10:FF:001110">
    <property type="entry name" value="AGC family protein kinase"/>
    <property type="match status" value="1"/>
</dbReference>
<reference evidence="11" key="1">
    <citation type="submission" date="2025-08" db="UniProtKB">
        <authorList>
            <consortium name="RefSeq"/>
        </authorList>
    </citation>
    <scope>IDENTIFICATION</scope>
    <source>
        <strain evidence="11">Nigerian</strain>
        <tissue evidence="11">Liver and blood</tissue>
    </source>
</reference>
<dbReference type="InterPro" id="IPR000719">
    <property type="entry name" value="Prot_kinase_dom"/>
</dbReference>
<feature type="domain" description="Protein kinase" evidence="8">
    <location>
        <begin position="44"/>
        <end position="296"/>
    </location>
</feature>
<dbReference type="AGR" id="Xenbase:XB-GENE-29092627"/>
<evidence type="ECO:0000256" key="4">
    <source>
        <dbReference type="ARBA" id="ARBA00022777"/>
    </source>
</evidence>
<proteinExistence type="predicted"/>
<dbReference type="PANTHER" id="PTHR24351">
    <property type="entry name" value="RIBOSOMAL PROTEIN S6 KINASE"/>
    <property type="match status" value="1"/>
</dbReference>
<feature type="binding site" evidence="6">
    <location>
        <position position="73"/>
    </location>
    <ligand>
        <name>ATP</name>
        <dbReference type="ChEBI" id="CHEBI:30616"/>
    </ligand>
</feature>
<dbReference type="Xenbase" id="XB-GENE-29092627">
    <property type="gene designation" value="LOC116407520"/>
</dbReference>
<dbReference type="InterPro" id="IPR011009">
    <property type="entry name" value="Kinase-like_dom_sf"/>
</dbReference>
<keyword evidence="3 6" id="KW-0547">Nucleotide-binding</keyword>
<dbReference type="PROSITE" id="PS51285">
    <property type="entry name" value="AGC_KINASE_CTER"/>
    <property type="match status" value="1"/>
</dbReference>
<dbReference type="PROSITE" id="PS50011">
    <property type="entry name" value="PROTEIN_KINASE_DOM"/>
    <property type="match status" value="1"/>
</dbReference>
<evidence type="ECO:0000313" key="12">
    <source>
        <dbReference type="Xenbase" id="XB-GENE-29092627"/>
    </source>
</evidence>
<dbReference type="OMA" id="MININMD"/>
<accession>A0A8J1IT09</accession>
<dbReference type="SUPFAM" id="SSF56112">
    <property type="entry name" value="Protein kinase-like (PK-like)"/>
    <property type="match status" value="1"/>
</dbReference>
<evidence type="ECO:0000256" key="3">
    <source>
        <dbReference type="ARBA" id="ARBA00022741"/>
    </source>
</evidence>
<evidence type="ECO:0000256" key="1">
    <source>
        <dbReference type="ARBA" id="ARBA00022527"/>
    </source>
</evidence>
<keyword evidence="5 6" id="KW-0067">ATP-binding</keyword>
<feature type="compositionally biased region" description="Basic and acidic residues" evidence="7">
    <location>
        <begin position="14"/>
        <end position="24"/>
    </location>
</feature>
<evidence type="ECO:0000313" key="10">
    <source>
        <dbReference type="Proteomes" id="UP000008143"/>
    </source>
</evidence>
<keyword evidence="2" id="KW-0808">Transferase</keyword>
<dbReference type="KEGG" id="xtr:116407520"/>
<feature type="domain" description="AGC-kinase C-terminal" evidence="9">
    <location>
        <begin position="297"/>
        <end position="352"/>
    </location>
</feature>
<name>A0A8J1IT09_XENTR</name>
<protein>
    <submittedName>
        <fullName evidence="11">Protein kinase C theta type-like</fullName>
    </submittedName>
</protein>
<evidence type="ECO:0000259" key="9">
    <source>
        <dbReference type="PROSITE" id="PS51285"/>
    </source>
</evidence>
<gene>
    <name evidence="11 12" type="primary">LOC116407520</name>
</gene>
<evidence type="ECO:0000256" key="7">
    <source>
        <dbReference type="SAM" id="MobiDB-lite"/>
    </source>
</evidence>
<evidence type="ECO:0000256" key="5">
    <source>
        <dbReference type="ARBA" id="ARBA00022840"/>
    </source>
</evidence>
<dbReference type="GO" id="GO:0005524">
    <property type="term" value="F:ATP binding"/>
    <property type="evidence" value="ECO:0007669"/>
    <property type="project" value="UniProtKB-UniRule"/>
</dbReference>
<dbReference type="Gene3D" id="3.30.200.20">
    <property type="entry name" value="Phosphorylase Kinase, domain 1"/>
    <property type="match status" value="1"/>
</dbReference>
<evidence type="ECO:0000259" key="8">
    <source>
        <dbReference type="PROSITE" id="PS50011"/>
    </source>
</evidence>
<dbReference type="GO" id="GO:0004674">
    <property type="term" value="F:protein serine/threonine kinase activity"/>
    <property type="evidence" value="ECO:0000318"/>
    <property type="project" value="GO_Central"/>
</dbReference>
<feature type="region of interest" description="Disordered" evidence="7">
    <location>
        <begin position="1"/>
        <end position="30"/>
    </location>
</feature>
<evidence type="ECO:0000313" key="11">
    <source>
        <dbReference type="RefSeq" id="XP_031748733.1"/>
    </source>
</evidence>
<evidence type="ECO:0000256" key="2">
    <source>
        <dbReference type="ARBA" id="ARBA00022679"/>
    </source>
</evidence>
<sequence length="352" mass="40376">MININMDKKRRRSRSPEKTSTERRDKKRYRVEATTPPALDINNYQLIKKLGEGSFGKVMLASYTIKKQHVALKLIEKEEETNHKDIRMEAAILRLGRICPFLIRAYATFQTESLVVYAMEYARGGTLHQLIERQQYFTSLEVQFYSAEIFLGLQYLQKYGIVHRDLDTENILLNEEGHVKIADFGLACTNQLGSKAYHGIVGASGYMAPEVLADTAYDASADWWSFGVVVYEMATGMLPFSPAGTSQEQLDNIMSREPYYPKHVRPKLRDFIQQLLKKKAEHRLGVCANVQDHPFFSSVNWKNLKKQRLVPPLTPTIKPIDGLSNIPFPEYNITGTCMIKDLTYIDPIWLDK</sequence>
<dbReference type="GO" id="GO:0005634">
    <property type="term" value="C:nucleus"/>
    <property type="evidence" value="ECO:0000318"/>
    <property type="project" value="GO_Central"/>
</dbReference>
<dbReference type="InterPro" id="IPR000961">
    <property type="entry name" value="AGC-kinase_C"/>
</dbReference>
<dbReference type="PROSITE" id="PS00107">
    <property type="entry name" value="PROTEIN_KINASE_ATP"/>
    <property type="match status" value="1"/>
</dbReference>
<keyword evidence="4" id="KW-0418">Kinase</keyword>
<dbReference type="RefSeq" id="XP_031748733.1">
    <property type="nucleotide sequence ID" value="XM_031892873.1"/>
</dbReference>